<sequence length="400" mass="45955">MLGPYNQGIGAKKRRYRKNLSSEYNENQDFFSSTSDEDSDHEYRRQKRRHVTQTDAEVIPTFQPDEKTSNVKGWLHKIDQLGDVYNWNNKDRQFIMQLRLRGSARDWYDDLEDYDLTWSEWKNALETAFPRSTDYVDLLEAMLARKKSNSETMTKYYHDKISLLKKCNIGGEEAISCVIRGLPVEIRANAKAFKCDSPQQLYYGYLSSLENYKQLEATDSLQRPSTTWKRDGNITSATPENYVLPKKCYACRRQGHEIKDCKVPRCEVCHRPGYTIANCWYATSNPRQQPHKVSNILFTTYNIYLDLYKKVVRVNGEKLIAYIDTGSKLNILTATQANSVMLEVVPSSIKMKGFGGAYSKSLGTSRIDVKIDDIIISGSVELTNNDLADIDLIIGQTMIN</sequence>
<dbReference type="InterPro" id="IPR021109">
    <property type="entry name" value="Peptidase_aspartic_dom_sf"/>
</dbReference>
<name>A0AAV1K7M0_9NEOP</name>
<evidence type="ECO:0000259" key="3">
    <source>
        <dbReference type="PROSITE" id="PS50158"/>
    </source>
</evidence>
<dbReference type="PROSITE" id="PS50158">
    <property type="entry name" value="ZF_CCHC"/>
    <property type="match status" value="1"/>
</dbReference>
<gene>
    <name evidence="4" type="ORF">PARMNEM_LOCUS69</name>
</gene>
<accession>A0AAV1K7M0</accession>
<dbReference type="AlphaFoldDB" id="A0AAV1K7M0"/>
<keyword evidence="5" id="KW-1185">Reference proteome</keyword>
<comment type="caution">
    <text evidence="4">The sequence shown here is derived from an EMBL/GenBank/DDBJ whole genome shotgun (WGS) entry which is preliminary data.</text>
</comment>
<dbReference type="SUPFAM" id="SSF57756">
    <property type="entry name" value="Retrovirus zinc finger-like domains"/>
    <property type="match status" value="1"/>
</dbReference>
<evidence type="ECO:0000256" key="2">
    <source>
        <dbReference type="SAM" id="MobiDB-lite"/>
    </source>
</evidence>
<reference evidence="4 5" key="1">
    <citation type="submission" date="2023-11" db="EMBL/GenBank/DDBJ databases">
        <authorList>
            <person name="Hedman E."/>
            <person name="Englund M."/>
            <person name="Stromberg M."/>
            <person name="Nyberg Akerstrom W."/>
            <person name="Nylinder S."/>
            <person name="Jareborg N."/>
            <person name="Kallberg Y."/>
            <person name="Kronander E."/>
        </authorList>
    </citation>
    <scope>NUCLEOTIDE SEQUENCE [LARGE SCALE GENOMIC DNA]</scope>
</reference>
<dbReference type="SUPFAM" id="SSF50630">
    <property type="entry name" value="Acid proteases"/>
    <property type="match status" value="1"/>
</dbReference>
<dbReference type="GO" id="GO:0008270">
    <property type="term" value="F:zinc ion binding"/>
    <property type="evidence" value="ECO:0007669"/>
    <property type="project" value="UniProtKB-KW"/>
</dbReference>
<dbReference type="Proteomes" id="UP001314205">
    <property type="component" value="Unassembled WGS sequence"/>
</dbReference>
<dbReference type="InterPro" id="IPR001878">
    <property type="entry name" value="Znf_CCHC"/>
</dbReference>
<dbReference type="Gene3D" id="2.40.70.10">
    <property type="entry name" value="Acid Proteases"/>
    <property type="match status" value="1"/>
</dbReference>
<protein>
    <recommendedName>
        <fullName evidence="3">CCHC-type domain-containing protein</fullName>
    </recommendedName>
</protein>
<evidence type="ECO:0000313" key="4">
    <source>
        <dbReference type="EMBL" id="CAK1577907.1"/>
    </source>
</evidence>
<dbReference type="InterPro" id="IPR036875">
    <property type="entry name" value="Znf_CCHC_sf"/>
</dbReference>
<feature type="domain" description="CCHC-type" evidence="3">
    <location>
        <begin position="247"/>
        <end position="262"/>
    </location>
</feature>
<keyword evidence="1" id="KW-0862">Zinc</keyword>
<feature type="region of interest" description="Disordered" evidence="2">
    <location>
        <begin position="27"/>
        <end position="56"/>
    </location>
</feature>
<evidence type="ECO:0000313" key="5">
    <source>
        <dbReference type="Proteomes" id="UP001314205"/>
    </source>
</evidence>
<proteinExistence type="predicted"/>
<evidence type="ECO:0000256" key="1">
    <source>
        <dbReference type="PROSITE-ProRule" id="PRU00047"/>
    </source>
</evidence>
<dbReference type="Gene3D" id="4.10.60.10">
    <property type="entry name" value="Zinc finger, CCHC-type"/>
    <property type="match status" value="1"/>
</dbReference>
<organism evidence="4 5">
    <name type="scientific">Parnassius mnemosyne</name>
    <name type="common">clouded apollo</name>
    <dbReference type="NCBI Taxonomy" id="213953"/>
    <lineage>
        <taxon>Eukaryota</taxon>
        <taxon>Metazoa</taxon>
        <taxon>Ecdysozoa</taxon>
        <taxon>Arthropoda</taxon>
        <taxon>Hexapoda</taxon>
        <taxon>Insecta</taxon>
        <taxon>Pterygota</taxon>
        <taxon>Neoptera</taxon>
        <taxon>Endopterygota</taxon>
        <taxon>Lepidoptera</taxon>
        <taxon>Glossata</taxon>
        <taxon>Ditrysia</taxon>
        <taxon>Papilionoidea</taxon>
        <taxon>Papilionidae</taxon>
        <taxon>Parnassiinae</taxon>
        <taxon>Parnassini</taxon>
        <taxon>Parnassius</taxon>
        <taxon>Driopa</taxon>
    </lineage>
</organism>
<dbReference type="GO" id="GO:0003676">
    <property type="term" value="F:nucleic acid binding"/>
    <property type="evidence" value="ECO:0007669"/>
    <property type="project" value="InterPro"/>
</dbReference>
<dbReference type="EMBL" id="CAVLGL010000001">
    <property type="protein sequence ID" value="CAK1577907.1"/>
    <property type="molecule type" value="Genomic_DNA"/>
</dbReference>
<keyword evidence="1" id="KW-0479">Metal-binding</keyword>
<keyword evidence="1" id="KW-0863">Zinc-finger</keyword>